<gene>
    <name evidence="1" type="ORF">E2562_016393</name>
</gene>
<dbReference type="Proteomes" id="UP000479710">
    <property type="component" value="Unassembled WGS sequence"/>
</dbReference>
<organism evidence="1 2">
    <name type="scientific">Oryza meyeriana var. granulata</name>
    <dbReference type="NCBI Taxonomy" id="110450"/>
    <lineage>
        <taxon>Eukaryota</taxon>
        <taxon>Viridiplantae</taxon>
        <taxon>Streptophyta</taxon>
        <taxon>Embryophyta</taxon>
        <taxon>Tracheophyta</taxon>
        <taxon>Spermatophyta</taxon>
        <taxon>Magnoliopsida</taxon>
        <taxon>Liliopsida</taxon>
        <taxon>Poales</taxon>
        <taxon>Poaceae</taxon>
        <taxon>BOP clade</taxon>
        <taxon>Oryzoideae</taxon>
        <taxon>Oryzeae</taxon>
        <taxon>Oryzinae</taxon>
        <taxon>Oryza</taxon>
        <taxon>Oryza meyeriana</taxon>
    </lineage>
</organism>
<comment type="caution">
    <text evidence="1">The sequence shown here is derived from an EMBL/GenBank/DDBJ whole genome shotgun (WGS) entry which is preliminary data.</text>
</comment>
<sequence length="109" mass="12017">MENDDDRQRQRRPCRSSTLGLYDAVIKAEQQSPCADVQEAYEAAATTAWHPKPEAQAVFLTSCKAKLQETSAAMSLLLQGGDRVLSPEDVRYLAGLLLAEQRPSPEAVR</sequence>
<keyword evidence="2" id="KW-1185">Reference proteome</keyword>
<dbReference type="PANTHER" id="PTHR33120">
    <property type="entry name" value="EXPRESSED PROTEIN-RELATED"/>
    <property type="match status" value="1"/>
</dbReference>
<dbReference type="EMBL" id="SPHZ02000002">
    <property type="protein sequence ID" value="KAF0929154.1"/>
    <property type="molecule type" value="Genomic_DNA"/>
</dbReference>
<dbReference type="PANTHER" id="PTHR33120:SF5">
    <property type="entry name" value="PIR2-LIKE HELICAL DOMAIN-CONTAINING PROTEIN"/>
    <property type="match status" value="1"/>
</dbReference>
<dbReference type="AlphaFoldDB" id="A0A6G1EWZ4"/>
<name>A0A6G1EWZ4_9ORYZ</name>
<proteinExistence type="predicted"/>
<accession>A0A6G1EWZ4</accession>
<protein>
    <submittedName>
        <fullName evidence="1">Uncharacterized protein</fullName>
    </submittedName>
</protein>
<evidence type="ECO:0000313" key="2">
    <source>
        <dbReference type="Proteomes" id="UP000479710"/>
    </source>
</evidence>
<reference evidence="1 2" key="1">
    <citation type="submission" date="2019-11" db="EMBL/GenBank/DDBJ databases">
        <title>Whole genome sequence of Oryza granulata.</title>
        <authorList>
            <person name="Li W."/>
        </authorList>
    </citation>
    <scope>NUCLEOTIDE SEQUENCE [LARGE SCALE GENOMIC DNA]</scope>
    <source>
        <strain evidence="2">cv. Menghai</strain>
        <tissue evidence="1">Leaf</tissue>
    </source>
</reference>
<evidence type="ECO:0000313" key="1">
    <source>
        <dbReference type="EMBL" id="KAF0929154.1"/>
    </source>
</evidence>